<proteinExistence type="predicted"/>
<dbReference type="Proteomes" id="UP000256710">
    <property type="component" value="Unassembled WGS sequence"/>
</dbReference>
<evidence type="ECO:0000313" key="4">
    <source>
        <dbReference type="Proteomes" id="UP000256710"/>
    </source>
</evidence>
<sequence>MSAMASDLRASASVRWVSGDERPAVIQATVGDIPISVETDRFETISMRFPWRLI</sequence>
<organism evidence="2 3">
    <name type="scientific">Cupriavidus neocaledonicus</name>
    <dbReference type="NCBI Taxonomy" id="1040979"/>
    <lineage>
        <taxon>Bacteria</taxon>
        <taxon>Pseudomonadati</taxon>
        <taxon>Pseudomonadota</taxon>
        <taxon>Betaproteobacteria</taxon>
        <taxon>Burkholderiales</taxon>
        <taxon>Burkholderiaceae</taxon>
        <taxon>Cupriavidus</taxon>
    </lineage>
</organism>
<dbReference type="EMBL" id="OFTC01000080">
    <property type="protein sequence ID" value="SOZ40700.1"/>
    <property type="molecule type" value="Genomic_DNA"/>
</dbReference>
<evidence type="ECO:0000313" key="2">
    <source>
        <dbReference type="EMBL" id="SPD62669.1"/>
    </source>
</evidence>
<gene>
    <name evidence="1" type="ORF">CBM2605_P380021</name>
    <name evidence="2" type="ORF">CBM2607_P20096</name>
</gene>
<keyword evidence="4" id="KW-1185">Reference proteome</keyword>
<keyword evidence="2" id="KW-0614">Plasmid</keyword>
<geneLocation type="plasmid" evidence="3">
    <name>iii</name>
</geneLocation>
<evidence type="ECO:0000313" key="1">
    <source>
        <dbReference type="EMBL" id="SOZ40700.1"/>
    </source>
</evidence>
<accession>A0A375HWZ8</accession>
<reference evidence="3 4" key="1">
    <citation type="submission" date="2018-01" db="EMBL/GenBank/DDBJ databases">
        <authorList>
            <person name="Clerissi C."/>
        </authorList>
    </citation>
    <scope>NUCLEOTIDE SEQUENCE [LARGE SCALE GENOMIC DNA]</scope>
    <source>
        <strain evidence="1">Cupriavidus taiwanensis STM 6082</strain>
        <strain evidence="2">Cupriavidus taiwanensis STM 6160</strain>
        <plasmid evidence="2">III</plasmid>
        <plasmid evidence="3">iii</plasmid>
    </source>
</reference>
<protein>
    <submittedName>
        <fullName evidence="2">Uncharacterized protein</fullName>
    </submittedName>
</protein>
<geneLocation type="plasmid" evidence="2">
    <name>III</name>
</geneLocation>
<dbReference type="AlphaFoldDB" id="A0A375HWZ8"/>
<name>A0A375HWZ8_9BURK</name>
<dbReference type="EMBL" id="LT984808">
    <property type="protein sequence ID" value="SPD62669.1"/>
    <property type="molecule type" value="Genomic_DNA"/>
</dbReference>
<dbReference type="Proteomes" id="UP000255168">
    <property type="component" value="Plasmid III"/>
</dbReference>
<evidence type="ECO:0000313" key="3">
    <source>
        <dbReference type="Proteomes" id="UP000255168"/>
    </source>
</evidence>